<dbReference type="NCBIfam" id="TIGR02937">
    <property type="entry name" value="sigma70-ECF"/>
    <property type="match status" value="1"/>
</dbReference>
<dbReference type="GO" id="GO:0006352">
    <property type="term" value="P:DNA-templated transcription initiation"/>
    <property type="evidence" value="ECO:0007669"/>
    <property type="project" value="InterPro"/>
</dbReference>
<proteinExistence type="inferred from homology"/>
<dbReference type="GO" id="GO:0016987">
    <property type="term" value="F:sigma factor activity"/>
    <property type="evidence" value="ECO:0007669"/>
    <property type="project" value="UniProtKB-KW"/>
</dbReference>
<dbReference type="Gene3D" id="1.10.1740.10">
    <property type="match status" value="1"/>
</dbReference>
<evidence type="ECO:0000313" key="8">
    <source>
        <dbReference type="EMBL" id="OYO12713.1"/>
    </source>
</evidence>
<comment type="caution">
    <text evidence="8">The sequence shown here is derived from an EMBL/GenBank/DDBJ whole genome shotgun (WGS) entry which is preliminary data.</text>
</comment>
<dbReference type="SUPFAM" id="SSF88946">
    <property type="entry name" value="Sigma2 domain of RNA polymerase sigma factors"/>
    <property type="match status" value="1"/>
</dbReference>
<dbReference type="Pfam" id="PF04545">
    <property type="entry name" value="Sigma70_r4"/>
    <property type="match status" value="1"/>
</dbReference>
<evidence type="ECO:0000256" key="1">
    <source>
        <dbReference type="ARBA" id="ARBA00010641"/>
    </source>
</evidence>
<dbReference type="InterPro" id="IPR039425">
    <property type="entry name" value="RNA_pol_sigma-70-like"/>
</dbReference>
<evidence type="ECO:0000256" key="2">
    <source>
        <dbReference type="ARBA" id="ARBA00023015"/>
    </source>
</evidence>
<dbReference type="CDD" id="cd06171">
    <property type="entry name" value="Sigma70_r4"/>
    <property type="match status" value="1"/>
</dbReference>
<dbReference type="EMBL" id="NMVO01000014">
    <property type="protein sequence ID" value="OYO12713.1"/>
    <property type="molecule type" value="Genomic_DNA"/>
</dbReference>
<keyword evidence="9" id="KW-1185">Reference proteome</keyword>
<dbReference type="GO" id="GO:0003677">
    <property type="term" value="F:DNA binding"/>
    <property type="evidence" value="ECO:0007669"/>
    <property type="project" value="UniProtKB-KW"/>
</dbReference>
<sequence>MGDTVSVQHPEPGRGVLRPVPGSLDRTAELLGRCARGDDGAFAEFYDLTSARVYGLVLRVVRAPDLAAEVTQEIYLEVWQTSARYRPERGSVWAWLTTLAHRRAVDRVRSVERERQRDTRWAGDELETERDQTWQQAESSLEAERVRRGMDELTGLQREALQLAYYGGYTQQQVASLLEVPLGTVKSRMRDGLTRLRDVLRGDHD</sequence>
<dbReference type="InterPro" id="IPR007630">
    <property type="entry name" value="RNA_pol_sigma70_r4"/>
</dbReference>
<comment type="similarity">
    <text evidence="1">Belongs to the sigma-70 factor family. ECF subfamily.</text>
</comment>
<accession>A0A255GEI2</accession>
<keyword evidence="4" id="KW-0238">DNA-binding</keyword>
<dbReference type="NCBIfam" id="NF007228">
    <property type="entry name" value="PRK09646.1"/>
    <property type="match status" value="1"/>
</dbReference>
<evidence type="ECO:0000259" key="6">
    <source>
        <dbReference type="Pfam" id="PF04542"/>
    </source>
</evidence>
<dbReference type="Pfam" id="PF04542">
    <property type="entry name" value="Sigma70_r2"/>
    <property type="match status" value="1"/>
</dbReference>
<dbReference type="InterPro" id="IPR014284">
    <property type="entry name" value="RNA_pol_sigma-70_dom"/>
</dbReference>
<dbReference type="InterPro" id="IPR036388">
    <property type="entry name" value="WH-like_DNA-bd_sf"/>
</dbReference>
<dbReference type="InterPro" id="IPR013325">
    <property type="entry name" value="RNA_pol_sigma_r2"/>
</dbReference>
<evidence type="ECO:0000313" key="9">
    <source>
        <dbReference type="Proteomes" id="UP000215896"/>
    </source>
</evidence>
<dbReference type="PANTHER" id="PTHR43133:SF66">
    <property type="entry name" value="ECF RNA POLYMERASE SIGMA FACTOR SIGK"/>
    <property type="match status" value="1"/>
</dbReference>
<dbReference type="Proteomes" id="UP000215896">
    <property type="component" value="Unassembled WGS sequence"/>
</dbReference>
<protein>
    <submittedName>
        <fullName evidence="8">RNA polymerase subunit sigma</fullName>
    </submittedName>
</protein>
<keyword evidence="5" id="KW-0804">Transcription</keyword>
<dbReference type="Gene3D" id="1.10.10.10">
    <property type="entry name" value="Winged helix-like DNA-binding domain superfamily/Winged helix DNA-binding domain"/>
    <property type="match status" value="1"/>
</dbReference>
<dbReference type="PANTHER" id="PTHR43133">
    <property type="entry name" value="RNA POLYMERASE ECF-TYPE SIGMA FACTO"/>
    <property type="match status" value="1"/>
</dbReference>
<gene>
    <name evidence="8" type="ORF">CGZ94_12435</name>
</gene>
<reference evidence="8 9" key="1">
    <citation type="submission" date="2017-07" db="EMBL/GenBank/DDBJ databases">
        <title>Draft whole genome sequences of clinical Proprionibacteriaceae strains.</title>
        <authorList>
            <person name="Bernier A.-M."/>
            <person name="Bernard K."/>
            <person name="Domingo M.-C."/>
        </authorList>
    </citation>
    <scope>NUCLEOTIDE SEQUENCE [LARGE SCALE GENOMIC DNA]</scope>
    <source>
        <strain evidence="8 9">NML 030167</strain>
    </source>
</reference>
<dbReference type="InterPro" id="IPR013324">
    <property type="entry name" value="RNA_pol_sigma_r3/r4-like"/>
</dbReference>
<feature type="domain" description="RNA polymerase sigma-70 region 2" evidence="6">
    <location>
        <begin position="50"/>
        <end position="113"/>
    </location>
</feature>
<dbReference type="InterPro" id="IPR007627">
    <property type="entry name" value="RNA_pol_sigma70_r2"/>
</dbReference>
<evidence type="ECO:0000256" key="4">
    <source>
        <dbReference type="ARBA" id="ARBA00023125"/>
    </source>
</evidence>
<feature type="domain" description="RNA polymerase sigma-70 region 4" evidence="7">
    <location>
        <begin position="150"/>
        <end position="197"/>
    </location>
</feature>
<keyword evidence="2" id="KW-0805">Transcription regulation</keyword>
<keyword evidence="3" id="KW-0731">Sigma factor</keyword>
<dbReference type="OrthoDB" id="9784272at2"/>
<evidence type="ECO:0000259" key="7">
    <source>
        <dbReference type="Pfam" id="PF04545"/>
    </source>
</evidence>
<dbReference type="AlphaFoldDB" id="A0A255GEI2"/>
<organism evidence="8 9">
    <name type="scientific">Enemella evansiae</name>
    <dbReference type="NCBI Taxonomy" id="2016499"/>
    <lineage>
        <taxon>Bacteria</taxon>
        <taxon>Bacillati</taxon>
        <taxon>Actinomycetota</taxon>
        <taxon>Actinomycetes</taxon>
        <taxon>Propionibacteriales</taxon>
        <taxon>Propionibacteriaceae</taxon>
        <taxon>Enemella</taxon>
    </lineage>
</organism>
<evidence type="ECO:0000256" key="3">
    <source>
        <dbReference type="ARBA" id="ARBA00023082"/>
    </source>
</evidence>
<name>A0A255GEI2_9ACTN</name>
<dbReference type="SUPFAM" id="SSF88659">
    <property type="entry name" value="Sigma3 and sigma4 domains of RNA polymerase sigma factors"/>
    <property type="match status" value="1"/>
</dbReference>
<evidence type="ECO:0000256" key="5">
    <source>
        <dbReference type="ARBA" id="ARBA00023163"/>
    </source>
</evidence>